<protein>
    <submittedName>
        <fullName evidence="1">Uncharacterized protein</fullName>
    </submittedName>
</protein>
<organism evidence="1">
    <name type="scientific">Pseudomonas phage HRDY3</name>
    <dbReference type="NCBI Taxonomy" id="3236930"/>
    <lineage>
        <taxon>Viruses</taxon>
    </lineage>
</organism>
<dbReference type="EMBL" id="PQ015379">
    <property type="protein sequence ID" value="XDJ15406.1"/>
    <property type="molecule type" value="Genomic_DNA"/>
</dbReference>
<name>A0AB39CEX1_9VIRU</name>
<sequence length="246" mass="28129">MYRPRLIHRASFHYSEIKRGQGLCELINYDVIGDPEYDCGAVGFSWGRTERDMRENVPYSLVVLSCTPRVEQDELSHPQDRNYVTPWAQGRQLYALLRTELLETLGGPEAISAGIQDVLEGRHQLAAPMLPRGPYCLWHDLEHDIYFAPNATFLKLVYSIMNRPPFFSAEIDNELHIGDKLKLATIINGRSCKSVFGMRAMEGPVTSLLPNQVTVKTHGKDFRMPYVYILTHEIPVLNEARPRDEK</sequence>
<reference evidence="1" key="1">
    <citation type="submission" date="2024-07" db="EMBL/GenBank/DDBJ databases">
        <authorList>
            <person name="Bringhurst R.M."/>
            <person name="Homer T.E."/>
        </authorList>
    </citation>
    <scope>NUCLEOTIDE SEQUENCE</scope>
</reference>
<evidence type="ECO:0000313" key="1">
    <source>
        <dbReference type="EMBL" id="XDJ15406.1"/>
    </source>
</evidence>
<proteinExistence type="predicted"/>
<accession>A0AB39CEX1</accession>